<organism evidence="4 5">
    <name type="scientific">Chitinophaga dinghuensis</name>
    <dbReference type="NCBI Taxonomy" id="1539050"/>
    <lineage>
        <taxon>Bacteria</taxon>
        <taxon>Pseudomonadati</taxon>
        <taxon>Bacteroidota</taxon>
        <taxon>Chitinophagia</taxon>
        <taxon>Chitinophagales</taxon>
        <taxon>Chitinophagaceae</taxon>
        <taxon>Chitinophaga</taxon>
    </lineage>
</organism>
<dbReference type="SUPFAM" id="SSF55729">
    <property type="entry name" value="Acyl-CoA N-acyltransferases (Nat)"/>
    <property type="match status" value="1"/>
</dbReference>
<reference evidence="4 5" key="1">
    <citation type="submission" date="2018-06" db="EMBL/GenBank/DDBJ databases">
        <title>Genomic Encyclopedia of Archaeal and Bacterial Type Strains, Phase II (KMG-II): from individual species to whole genera.</title>
        <authorList>
            <person name="Goeker M."/>
        </authorList>
    </citation>
    <scope>NUCLEOTIDE SEQUENCE [LARGE SCALE GENOMIC DNA]</scope>
    <source>
        <strain evidence="4 5">DSM 29821</strain>
    </source>
</reference>
<dbReference type="PANTHER" id="PTHR43420">
    <property type="entry name" value="ACETYLTRANSFERASE"/>
    <property type="match status" value="1"/>
</dbReference>
<dbReference type="CDD" id="cd04301">
    <property type="entry name" value="NAT_SF"/>
    <property type="match status" value="1"/>
</dbReference>
<keyword evidence="1 4" id="KW-0808">Transferase</keyword>
<dbReference type="Proteomes" id="UP000249819">
    <property type="component" value="Unassembled WGS sequence"/>
</dbReference>
<evidence type="ECO:0000259" key="3">
    <source>
        <dbReference type="PROSITE" id="PS51186"/>
    </source>
</evidence>
<feature type="domain" description="N-acetyltransferase" evidence="3">
    <location>
        <begin position="1"/>
        <end position="167"/>
    </location>
</feature>
<gene>
    <name evidence="4" type="ORF">CLV59_105423</name>
</gene>
<protein>
    <submittedName>
        <fullName evidence="4">Acetyltransferase (GNAT) family protein</fullName>
    </submittedName>
</protein>
<evidence type="ECO:0000313" key="5">
    <source>
        <dbReference type="Proteomes" id="UP000249819"/>
    </source>
</evidence>
<dbReference type="Gene3D" id="3.40.630.30">
    <property type="match status" value="1"/>
</dbReference>
<dbReference type="InterPro" id="IPR000182">
    <property type="entry name" value="GNAT_dom"/>
</dbReference>
<dbReference type="PROSITE" id="PS51186">
    <property type="entry name" value="GNAT"/>
    <property type="match status" value="1"/>
</dbReference>
<dbReference type="AlphaFoldDB" id="A0A327VZY3"/>
<accession>A0A327VZY3</accession>
<dbReference type="RefSeq" id="WP_111593312.1">
    <property type="nucleotide sequence ID" value="NZ_QLMA01000005.1"/>
</dbReference>
<dbReference type="PANTHER" id="PTHR43420:SF44">
    <property type="entry name" value="ACETYLTRANSFERASE YPEA"/>
    <property type="match status" value="1"/>
</dbReference>
<keyword evidence="2" id="KW-0012">Acyltransferase</keyword>
<evidence type="ECO:0000313" key="4">
    <source>
        <dbReference type="EMBL" id="RAJ80314.1"/>
    </source>
</evidence>
<evidence type="ECO:0000256" key="2">
    <source>
        <dbReference type="ARBA" id="ARBA00023315"/>
    </source>
</evidence>
<dbReference type="EMBL" id="QLMA01000005">
    <property type="protein sequence ID" value="RAJ80314.1"/>
    <property type="molecule type" value="Genomic_DNA"/>
</dbReference>
<keyword evidence="5" id="KW-1185">Reference proteome</keyword>
<dbReference type="Pfam" id="PF00583">
    <property type="entry name" value="Acetyltransf_1"/>
    <property type="match status" value="1"/>
</dbReference>
<comment type="caution">
    <text evidence="4">The sequence shown here is derived from an EMBL/GenBank/DDBJ whole genome shotgun (WGS) entry which is preliminary data.</text>
</comment>
<evidence type="ECO:0000256" key="1">
    <source>
        <dbReference type="ARBA" id="ARBA00022679"/>
    </source>
</evidence>
<dbReference type="OrthoDB" id="758560at2"/>
<dbReference type="InterPro" id="IPR050680">
    <property type="entry name" value="YpeA/RimI_acetyltransf"/>
</dbReference>
<name>A0A327VZY3_9BACT</name>
<proteinExistence type="predicted"/>
<sequence length="167" mass="19367">MQIINSTMEDIDTIFDLYDAGTAYQKRNATRHWKGFDREMVAREIAGLRQWKILEEGVIVCVFATTFQDPNIWQEKDLDPSLYIHRIATHPDYRGKGYVKQIVAWAKAFAKTNNREYLRLDTGSGNEKLNAYYISCGFNYLGIVRTDSPELPAHYQNATFSLFEIKL</sequence>
<dbReference type="InterPro" id="IPR016181">
    <property type="entry name" value="Acyl_CoA_acyltransferase"/>
</dbReference>
<dbReference type="GO" id="GO:0016747">
    <property type="term" value="F:acyltransferase activity, transferring groups other than amino-acyl groups"/>
    <property type="evidence" value="ECO:0007669"/>
    <property type="project" value="InterPro"/>
</dbReference>